<dbReference type="OrthoDB" id="4276073at2"/>
<feature type="compositionally biased region" description="Basic and acidic residues" evidence="1">
    <location>
        <begin position="50"/>
        <end position="67"/>
    </location>
</feature>
<evidence type="ECO:0000313" key="2">
    <source>
        <dbReference type="EMBL" id="QES46929.1"/>
    </source>
</evidence>
<dbReference type="AlphaFoldDB" id="A0A5P2D1D8"/>
<protein>
    <submittedName>
        <fullName evidence="2">Uncharacterized protein</fullName>
    </submittedName>
</protein>
<accession>A0A5P2D1D8</accession>
<sequence>MGGGERGSPVMQGMEHKRQEPGKGREEQISDHPGPDPVHPEASRPVPGKSPEELRRRQERQMTHEHDEPEETA</sequence>
<feature type="compositionally biased region" description="Basic and acidic residues" evidence="1">
    <location>
        <begin position="14"/>
        <end position="42"/>
    </location>
</feature>
<dbReference type="EMBL" id="CP029190">
    <property type="protein sequence ID" value="QES46929.1"/>
    <property type="molecule type" value="Genomic_DNA"/>
</dbReference>
<feature type="region of interest" description="Disordered" evidence="1">
    <location>
        <begin position="1"/>
        <end position="73"/>
    </location>
</feature>
<organism evidence="2 3">
    <name type="scientific">Streptomyces venezuelae</name>
    <dbReference type="NCBI Taxonomy" id="54571"/>
    <lineage>
        <taxon>Bacteria</taxon>
        <taxon>Bacillati</taxon>
        <taxon>Actinomycetota</taxon>
        <taxon>Actinomycetes</taxon>
        <taxon>Kitasatosporales</taxon>
        <taxon>Streptomycetaceae</taxon>
        <taxon>Streptomyces</taxon>
    </lineage>
</organism>
<evidence type="ECO:0000313" key="3">
    <source>
        <dbReference type="Proteomes" id="UP000325211"/>
    </source>
</evidence>
<reference evidence="2 3" key="1">
    <citation type="submission" date="2018-05" db="EMBL/GenBank/DDBJ databases">
        <title>Streptomyces venezuelae.</title>
        <authorList>
            <person name="Kim W."/>
            <person name="Lee N."/>
            <person name="Cho B.-K."/>
        </authorList>
    </citation>
    <scope>NUCLEOTIDE SEQUENCE [LARGE SCALE GENOMIC DNA]</scope>
    <source>
        <strain evidence="2 3">ATCC 21782</strain>
    </source>
</reference>
<gene>
    <name evidence="2" type="ORF">DEJ50_02760</name>
</gene>
<evidence type="ECO:0000256" key="1">
    <source>
        <dbReference type="SAM" id="MobiDB-lite"/>
    </source>
</evidence>
<dbReference type="Proteomes" id="UP000325211">
    <property type="component" value="Chromosome"/>
</dbReference>
<proteinExistence type="predicted"/>
<name>A0A5P2D1D8_STRVZ</name>